<proteinExistence type="predicted"/>
<feature type="compositionally biased region" description="Acidic residues" evidence="1">
    <location>
        <begin position="93"/>
        <end position="107"/>
    </location>
</feature>
<dbReference type="InterPro" id="IPR002110">
    <property type="entry name" value="Ankyrin_rpt"/>
</dbReference>
<dbReference type="EMBL" id="VCAZ01000286">
    <property type="protein sequence ID" value="TTT79200.1"/>
    <property type="molecule type" value="Genomic_DNA"/>
</dbReference>
<dbReference type="Pfam" id="PF13637">
    <property type="entry name" value="Ank_4"/>
    <property type="match status" value="1"/>
</dbReference>
<protein>
    <submittedName>
        <fullName evidence="2">Uncharacterized protein</fullName>
    </submittedName>
</protein>
<dbReference type="AlphaFoldDB" id="A0A556VUZ7"/>
<evidence type="ECO:0000256" key="1">
    <source>
        <dbReference type="SAM" id="MobiDB-lite"/>
    </source>
</evidence>
<dbReference type="SUPFAM" id="SSF48403">
    <property type="entry name" value="Ankyrin repeat"/>
    <property type="match status" value="1"/>
</dbReference>
<dbReference type="Gene3D" id="1.25.40.20">
    <property type="entry name" value="Ankyrin repeat-containing domain"/>
    <property type="match status" value="1"/>
</dbReference>
<evidence type="ECO:0000313" key="3">
    <source>
        <dbReference type="Proteomes" id="UP000319801"/>
    </source>
</evidence>
<accession>A0A556VUZ7</accession>
<sequence length="107" mass="11431">MRAAEADRLANELTSAAAAGDTARAELLLLNGADVNRANRFGRTPVQRDCITHNATAVTTQLLAGSALREMEGGRKILSCHDGVSPSALSEEYSSDEEEDEEDQVLD</sequence>
<dbReference type="Proteomes" id="UP000319801">
    <property type="component" value="Unassembled WGS sequence"/>
</dbReference>
<gene>
    <name evidence="2" type="ORF">Baya_16317</name>
</gene>
<evidence type="ECO:0000313" key="2">
    <source>
        <dbReference type="EMBL" id="TTT79200.1"/>
    </source>
</evidence>
<name>A0A556VUZ7_BAGYA</name>
<reference evidence="2 3" key="1">
    <citation type="journal article" date="2019" name="Genome Biol. Evol.">
        <title>Whole-Genome Sequencing of the Giant Devil Catfish, Bagarius yarrelli.</title>
        <authorList>
            <person name="Jiang W."/>
            <person name="Lv Y."/>
            <person name="Cheng L."/>
            <person name="Yang K."/>
            <person name="Chao B."/>
            <person name="Wang X."/>
            <person name="Li Y."/>
            <person name="Pan X."/>
            <person name="You X."/>
            <person name="Zhang Y."/>
            <person name="Yang J."/>
            <person name="Li J."/>
            <person name="Zhang X."/>
            <person name="Liu S."/>
            <person name="Sun C."/>
            <person name="Yang J."/>
            <person name="Shi Q."/>
        </authorList>
    </citation>
    <scope>NUCLEOTIDE SEQUENCE [LARGE SCALE GENOMIC DNA]</scope>
    <source>
        <strain evidence="2">JWS20170419001</strain>
        <tissue evidence="2">Muscle</tissue>
    </source>
</reference>
<comment type="caution">
    <text evidence="2">The sequence shown here is derived from an EMBL/GenBank/DDBJ whole genome shotgun (WGS) entry which is preliminary data.</text>
</comment>
<dbReference type="InterPro" id="IPR036770">
    <property type="entry name" value="Ankyrin_rpt-contain_sf"/>
</dbReference>
<dbReference type="OrthoDB" id="539213at2759"/>
<organism evidence="2 3">
    <name type="scientific">Bagarius yarrelli</name>
    <name type="common">Goonch</name>
    <name type="synonym">Bagrus yarrelli</name>
    <dbReference type="NCBI Taxonomy" id="175774"/>
    <lineage>
        <taxon>Eukaryota</taxon>
        <taxon>Metazoa</taxon>
        <taxon>Chordata</taxon>
        <taxon>Craniata</taxon>
        <taxon>Vertebrata</taxon>
        <taxon>Euteleostomi</taxon>
        <taxon>Actinopterygii</taxon>
        <taxon>Neopterygii</taxon>
        <taxon>Teleostei</taxon>
        <taxon>Ostariophysi</taxon>
        <taxon>Siluriformes</taxon>
        <taxon>Sisoridae</taxon>
        <taxon>Sisorinae</taxon>
        <taxon>Bagarius</taxon>
    </lineage>
</organism>
<feature type="region of interest" description="Disordered" evidence="1">
    <location>
        <begin position="78"/>
        <end position="107"/>
    </location>
</feature>
<keyword evidence="3" id="KW-1185">Reference proteome</keyword>